<evidence type="ECO:0000256" key="9">
    <source>
        <dbReference type="ARBA" id="ARBA00023049"/>
    </source>
</evidence>
<dbReference type="Pfam" id="PF20774">
    <property type="entry name" value="InhA-like_VEG"/>
    <property type="match status" value="1"/>
</dbReference>
<dbReference type="Pfam" id="PF20773">
    <property type="entry name" value="InhA-like_MAM"/>
    <property type="match status" value="1"/>
</dbReference>
<evidence type="ECO:0000256" key="10">
    <source>
        <dbReference type="SAM" id="SignalP"/>
    </source>
</evidence>
<evidence type="ECO:0000256" key="4">
    <source>
        <dbReference type="ARBA" id="ARBA00022670"/>
    </source>
</evidence>
<keyword evidence="6 10" id="KW-0732">Signal</keyword>
<evidence type="ECO:0000256" key="3">
    <source>
        <dbReference type="ARBA" id="ARBA00022525"/>
    </source>
</evidence>
<evidence type="ECO:0000313" key="14">
    <source>
        <dbReference type="Proteomes" id="UP000448943"/>
    </source>
</evidence>
<keyword evidence="7" id="KW-0378">Hydrolase</keyword>
<dbReference type="PANTHER" id="PTHR13062">
    <property type="entry name" value="COLLAGENASE"/>
    <property type="match status" value="1"/>
</dbReference>
<keyword evidence="3" id="KW-0964">Secreted</keyword>
<feature type="signal peptide" evidence="10">
    <location>
        <begin position="1"/>
        <end position="23"/>
    </location>
</feature>
<evidence type="ECO:0000259" key="12">
    <source>
        <dbReference type="Pfam" id="PF20774"/>
    </source>
</evidence>
<dbReference type="AlphaFoldDB" id="A0A6N9Q0E6"/>
<keyword evidence="4 13" id="KW-0645">Protease</keyword>
<dbReference type="Proteomes" id="UP000448943">
    <property type="component" value="Unassembled WGS sequence"/>
</dbReference>
<evidence type="ECO:0000256" key="1">
    <source>
        <dbReference type="ARBA" id="ARBA00001947"/>
    </source>
</evidence>
<keyword evidence="5" id="KW-0479">Metal-binding</keyword>
<evidence type="ECO:0000256" key="5">
    <source>
        <dbReference type="ARBA" id="ARBA00022723"/>
    </source>
</evidence>
<dbReference type="InterPro" id="IPR008757">
    <property type="entry name" value="Peptidase_M6-like_domain"/>
</dbReference>
<comment type="caution">
    <text evidence="13">The sequence shown here is derived from an EMBL/GenBank/DDBJ whole genome shotgun (WGS) entry which is preliminary data.</text>
</comment>
<keyword evidence="8" id="KW-0862">Zinc</keyword>
<dbReference type="InterPro" id="IPR048665">
    <property type="entry name" value="InhA-like_VEG"/>
</dbReference>
<sequence length="776" mass="86566">MKKILTIAMAFALGISILSPALAIERQPIEFSTDSFNVTSYSHSSHLSPSNEDRVIEMLKDSGYISDNASAEESQLRLKQYIQEFEDTLTKQKGELYSNEVHRQAHLIEQYNNSPLVKGKGNKLGLAEEVKSIEIENWDGSTQIDNVLVLLIEYPDYPATSIQPEDTDHYYDEYSKEHYENLIFGENGYIGPNGETFISVKQFYEQQSGGSYSIEGEVAGWYKAQNPAAYYGGNIDGVRDKNRKELILEALNAVGQDDDVDLSKFDIEDRYDLDGDGNYRESDGIIDHLMIVHSSVGEDDGGGGLGSDAIWSYRWNLEQVYDIPGTEFSAYDYTMQPASGAPGVFAHEYGHDLGLPDEYDTSNSGLGEPISHWSIMARGSWSGTVPGTEPSGFSPYAKEFIQATIGGNWLTGTTIDLDEIDSEGIEVLIDQASSKGTNHDAVKIQLPEKVIEINEPFSGSYAYHSGKGDYLNHSLTTSVDLSNANEASLTFKTWYEIEQDFDFASIQVKEENSDDWVTIPGNITTEEGYEDRNPGHGITGQSNGWIDGIFDLSDFVGQSIELKFNYLTDTNTIELGFWIDDIVISVDGEVVIFDDAESESAFSFDGFKLNEGKFNGDHYYLLEWRNHEGVDEGLAHIKFGKSIMQYDPGLVVWYVDHTADNNAVGSHPGDGFLGVVDADQHTIMWSDRYLASTRYQVHDAAFSLNKTEKLYVDYNYLYGADITDNFTQQTPLFDDSLSYLNSGQPDAGRNIPNYGLRIRVTGESDDRSVGKILIFR</sequence>
<dbReference type="RefSeq" id="WP_160645539.1">
    <property type="nucleotide sequence ID" value="NZ_SIJB01000017.1"/>
</dbReference>
<dbReference type="InterPro" id="IPR012300">
    <property type="entry name" value="Pept_M6_InhA"/>
</dbReference>
<feature type="domain" description="Immune inhibitor A-like metallopeptidase VEG" evidence="12">
    <location>
        <begin position="617"/>
        <end position="772"/>
    </location>
</feature>
<name>A0A6N9Q0E6_9BACL</name>
<dbReference type="SUPFAM" id="SSF55486">
    <property type="entry name" value="Metalloproteases ('zincins'), catalytic domain"/>
    <property type="match status" value="1"/>
</dbReference>
<feature type="domain" description="Peptidase M6-like" evidence="11">
    <location>
        <begin position="137"/>
        <end position="410"/>
    </location>
</feature>
<evidence type="ECO:0000256" key="6">
    <source>
        <dbReference type="ARBA" id="ARBA00022729"/>
    </source>
</evidence>
<proteinExistence type="predicted"/>
<keyword evidence="9 13" id="KW-0482">Metalloprotease</keyword>
<dbReference type="OrthoDB" id="275270at2"/>
<comment type="cofactor">
    <cofactor evidence="1">
        <name>Zn(2+)</name>
        <dbReference type="ChEBI" id="CHEBI:29105"/>
    </cofactor>
</comment>
<evidence type="ECO:0000256" key="7">
    <source>
        <dbReference type="ARBA" id="ARBA00022801"/>
    </source>
</evidence>
<evidence type="ECO:0000256" key="8">
    <source>
        <dbReference type="ARBA" id="ARBA00022833"/>
    </source>
</evidence>
<evidence type="ECO:0000259" key="11">
    <source>
        <dbReference type="Pfam" id="PF05547"/>
    </source>
</evidence>
<evidence type="ECO:0000256" key="2">
    <source>
        <dbReference type="ARBA" id="ARBA00004613"/>
    </source>
</evidence>
<accession>A0A6N9Q0E6</accession>
<dbReference type="GO" id="GO:0006508">
    <property type="term" value="P:proteolysis"/>
    <property type="evidence" value="ECO:0007669"/>
    <property type="project" value="UniProtKB-KW"/>
</dbReference>
<gene>
    <name evidence="13" type="ORF">ERL59_07230</name>
</gene>
<feature type="chain" id="PRO_5027124363" evidence="10">
    <location>
        <begin position="24"/>
        <end position="776"/>
    </location>
</feature>
<dbReference type="PIRSF" id="PIRSF007519">
    <property type="entry name" value="Protease_InhA"/>
    <property type="match status" value="1"/>
</dbReference>
<organism evidence="13 14">
    <name type="scientific">Chengkuizengella marina</name>
    <dbReference type="NCBI Taxonomy" id="2507566"/>
    <lineage>
        <taxon>Bacteria</taxon>
        <taxon>Bacillati</taxon>
        <taxon>Bacillota</taxon>
        <taxon>Bacilli</taxon>
        <taxon>Bacillales</taxon>
        <taxon>Paenibacillaceae</taxon>
        <taxon>Chengkuizengella</taxon>
    </lineage>
</organism>
<dbReference type="GO" id="GO:0005576">
    <property type="term" value="C:extracellular region"/>
    <property type="evidence" value="ECO:0007669"/>
    <property type="project" value="UniProtKB-SubCell"/>
</dbReference>
<comment type="subcellular location">
    <subcellularLocation>
        <location evidence="2">Secreted</location>
    </subcellularLocation>
</comment>
<dbReference type="Pfam" id="PF05547">
    <property type="entry name" value="Peptidase_M6"/>
    <property type="match status" value="1"/>
</dbReference>
<dbReference type="GO" id="GO:0008237">
    <property type="term" value="F:metallopeptidase activity"/>
    <property type="evidence" value="ECO:0007669"/>
    <property type="project" value="UniProtKB-KW"/>
</dbReference>
<reference evidence="13 14" key="1">
    <citation type="submission" date="2019-01" db="EMBL/GenBank/DDBJ databases">
        <title>Chengkuizengella sp. nov., isolated from deep-sea sediment of East Pacific Ocean.</title>
        <authorList>
            <person name="Yang J."/>
            <person name="Lai Q."/>
            <person name="Shao Z."/>
        </authorList>
    </citation>
    <scope>NUCLEOTIDE SEQUENCE [LARGE SCALE GENOMIC DNA]</scope>
    <source>
        <strain evidence="13 14">YPA3-1-1</strain>
    </source>
</reference>
<keyword evidence="14" id="KW-1185">Reference proteome</keyword>
<dbReference type="EMBL" id="SIJB01000017">
    <property type="protein sequence ID" value="NBI28747.1"/>
    <property type="molecule type" value="Genomic_DNA"/>
</dbReference>
<evidence type="ECO:0000313" key="13">
    <source>
        <dbReference type="EMBL" id="NBI28747.1"/>
    </source>
</evidence>
<dbReference type="GO" id="GO:0046872">
    <property type="term" value="F:metal ion binding"/>
    <property type="evidence" value="ECO:0007669"/>
    <property type="project" value="UniProtKB-KW"/>
</dbReference>
<dbReference type="NCBIfam" id="TIGR03296">
    <property type="entry name" value="M6dom_TIGR03296"/>
    <property type="match status" value="1"/>
</dbReference>
<dbReference type="PANTHER" id="PTHR13062:SF12">
    <property type="entry name" value="ALPHA-2-MACROGLOBULIN DOMAIN-CONTAINING PROTEIN"/>
    <property type="match status" value="1"/>
</dbReference>
<protein>
    <submittedName>
        <fullName evidence="13">M6 family metalloprotease domain-containing protein</fullName>
    </submittedName>
</protein>